<dbReference type="Pfam" id="PF20694">
    <property type="entry name" value="TRADD-like_N"/>
    <property type="match status" value="1"/>
</dbReference>
<feature type="region of interest" description="Disordered" evidence="5">
    <location>
        <begin position="213"/>
        <end position="252"/>
    </location>
</feature>
<feature type="coiled-coil region" evidence="4">
    <location>
        <begin position="156"/>
        <end position="183"/>
    </location>
</feature>
<dbReference type="InterPro" id="IPR027417">
    <property type="entry name" value="P-loop_NTPase"/>
</dbReference>
<proteinExistence type="predicted"/>
<keyword evidence="1" id="KW-0677">Repeat</keyword>
<protein>
    <submittedName>
        <fullName evidence="7">Kinesin light chain 2</fullName>
    </submittedName>
</protein>
<keyword evidence="4" id="KW-0175">Coiled coil</keyword>
<dbReference type="Pfam" id="PF13191">
    <property type="entry name" value="AAA_16"/>
    <property type="match status" value="1"/>
</dbReference>
<dbReference type="GO" id="GO:0043531">
    <property type="term" value="F:ADP binding"/>
    <property type="evidence" value="ECO:0007669"/>
    <property type="project" value="InterPro"/>
</dbReference>
<name>A0A2B4SYN4_STYPI</name>
<feature type="coiled-coil region" evidence="4">
    <location>
        <begin position="744"/>
        <end position="778"/>
    </location>
</feature>
<dbReference type="InterPro" id="IPR049341">
    <property type="entry name" value="TRADD-like_N"/>
</dbReference>
<dbReference type="CDD" id="cd00009">
    <property type="entry name" value="AAA"/>
    <property type="match status" value="1"/>
</dbReference>
<organism evidence="7 8">
    <name type="scientific">Stylophora pistillata</name>
    <name type="common">Smooth cauliflower coral</name>
    <dbReference type="NCBI Taxonomy" id="50429"/>
    <lineage>
        <taxon>Eukaryota</taxon>
        <taxon>Metazoa</taxon>
        <taxon>Cnidaria</taxon>
        <taxon>Anthozoa</taxon>
        <taxon>Hexacorallia</taxon>
        <taxon>Scleractinia</taxon>
        <taxon>Astrocoeniina</taxon>
        <taxon>Pocilloporidae</taxon>
        <taxon>Stylophora</taxon>
    </lineage>
</organism>
<dbReference type="InterPro" id="IPR003593">
    <property type="entry name" value="AAA+_ATPase"/>
</dbReference>
<feature type="domain" description="AAA+ ATPase" evidence="6">
    <location>
        <begin position="894"/>
        <end position="1116"/>
    </location>
</feature>
<dbReference type="InterPro" id="IPR019734">
    <property type="entry name" value="TPR_rpt"/>
</dbReference>
<dbReference type="Gene3D" id="1.25.40.10">
    <property type="entry name" value="Tetratricopeptide repeat domain"/>
    <property type="match status" value="3"/>
</dbReference>
<dbReference type="SMART" id="SM00382">
    <property type="entry name" value="AAA"/>
    <property type="match status" value="1"/>
</dbReference>
<comment type="caution">
    <text evidence="7">The sequence shown here is derived from an EMBL/GenBank/DDBJ whole genome shotgun (WGS) entry which is preliminary data.</text>
</comment>
<keyword evidence="2 3" id="KW-0802">TPR repeat</keyword>
<dbReference type="Gene3D" id="3.40.50.300">
    <property type="entry name" value="P-loop containing nucleotide triphosphate hydrolases"/>
    <property type="match status" value="1"/>
</dbReference>
<dbReference type="SUPFAM" id="SSF48452">
    <property type="entry name" value="TPR-like"/>
    <property type="match status" value="4"/>
</dbReference>
<feature type="compositionally biased region" description="Basic and acidic residues" evidence="5">
    <location>
        <begin position="229"/>
        <end position="244"/>
    </location>
</feature>
<dbReference type="PANTHER" id="PTHR45641">
    <property type="entry name" value="TETRATRICOPEPTIDE REPEAT PROTEIN (AFU_ORTHOLOGUE AFUA_6G03870)"/>
    <property type="match status" value="1"/>
</dbReference>
<dbReference type="Proteomes" id="UP000225706">
    <property type="component" value="Unassembled WGS sequence"/>
</dbReference>
<feature type="coiled-coil region" evidence="4">
    <location>
        <begin position="1535"/>
        <end position="1562"/>
    </location>
</feature>
<dbReference type="InterPro" id="IPR041664">
    <property type="entry name" value="AAA_16"/>
</dbReference>
<gene>
    <name evidence="7" type="primary">Klc2</name>
    <name evidence="7" type="ORF">AWC38_SpisGene201</name>
</gene>
<sequence>MKTLCGVAAAGITLLTVSDILTRWSTYDQLVAGFQKCVLPAGSRLIEVGQGCVCFTIQVDNLMGLTALWNRYEDGTLKERLFDFFVTDEMKTRAGGEDNVELTVTIEREEYEKAYCELVQEADGNQRRILERGVRRHSDSVLSVPPKDEEKSLVTLTQVKNQVESLEERMEVLETQMVPFEKAHEYVNFQDKFRYIMTYVNDQQNETRSIMSEIRDSGLPTSGIGSDNSDEREGEQNEDHREEEYIPSQHPTGSCRNLSLLPRTVKDFINRYTLLEVIRDYCETKAKEREFREVILDARRMFISHFLTFLEDTFKNFLSQNVSEALDAFQMDEGNVLQLVEWCNNDQMDEEQTERCIDVFNNVAELLAKMMRKDKFKYSFESLQRRCEQMPDQKRLSDCLTSLGIEEVFRGSSQPTGLNASAAQKAKEYLTKADQIQRNLGINTGNSRAQCLSKLAQCLAKEGNFDEAKEKVQQAIKIRSDQGEDDKVMLGATYNDQAVILSLEGDHQLAIEVRKQTLKIYMERLGEHPFTATILNSLSNNYYALGKYDDAERCSEEALVIRRKLLKNHRDTAKSLFHLGMIHKMKEEFKPAGNYLEECEAMQKRILDENDDDLTSTRKELEDVKRRLAEPEGQMILSLEENHRLAIEVREKQTLPIYKTRLGDHPFSATILNNLSNNYYALGKYDDAERYSKEALDIRHKLLKDHRDTAKSLFDLGMAHKMKKEFELARNYLEWCQAVQQKILDENNNDLTRTTNELEEVRRSLTDAERQMLSAEQNDSQSEAINVIDESQAENRFVPVQEAEIITVTKILSRQLKRKAGTSPILEMSSIHHEKEGEELLETMKGDSPKPIEETFISAGIRRNWSLLPHTVPHFVNREKECQKIKDYLSPLHNCRCLLIHGATGMGKTTVAMKVANEILNSDGLTMVIYVNCGDIKLYHDFASKVLQEVYHYPVEDPVAELKNRLKSQDFSTILFLDSFEFLLHLDDRMQPSGNELSLQRMNPSEEGSKIKNLINEILKVAGKVKLLLTSSEKVSFPEAGQEMLSLSSFKPEESVELLKKVWKVEQVNTTQAHELSQICSGIPLVLLTLASSHSDLQSLLEQVCSTPRRKFELLRKIQTVPADKKIAGCIDHCFGRLNQKEKCALISFALFRRPFTLQEAAKIFRSTKTSVSELRQCGLELSRLSLLEERGIIGEDYFYTLIRVVRDYCETRAMELKFREVILDARRMFISHFLTFLGDTFKKFLSQNVSEAIAAFQMDEGNVLQLVEWCNNGQMDEEQTERCIDVFNNVAELLANMMGKDKFKYTFESLQRRCEQRADQKRLSDCLTSLGIEEVFRGSRHPTSLRAVAAQIAKAYLTKADQIQRNLGINTGNSRAQCLSKLAQCLAIEYNFDEAKKKVRQAIKIRLDQGEDDKVMLGATYNDKAVILSLEGDHQLAIEVRKQTLEIYMEKLGEHPFTATILNSLSSNYCALGKYNDAERCSKEALEIRQKQLKNHRDTAKSLFDLGMIHKMKEEFERARIYLEKCEDMQKKILDENDDDLTSTRKELEDVKKRLAEAEGQSNGSS</sequence>
<dbReference type="EMBL" id="LSMT01000001">
    <property type="protein sequence ID" value="PFX35021.1"/>
    <property type="molecule type" value="Genomic_DNA"/>
</dbReference>
<dbReference type="PANTHER" id="PTHR45641:SF19">
    <property type="entry name" value="NEPHROCYSTIN-3"/>
    <property type="match status" value="1"/>
</dbReference>
<keyword evidence="8" id="KW-1185">Reference proteome</keyword>
<evidence type="ECO:0000256" key="2">
    <source>
        <dbReference type="ARBA" id="ARBA00022803"/>
    </source>
</evidence>
<reference evidence="8" key="1">
    <citation type="journal article" date="2017" name="bioRxiv">
        <title>Comparative analysis of the genomes of Stylophora pistillata and Acropora digitifera provides evidence for extensive differences between species of corals.</title>
        <authorList>
            <person name="Voolstra C.R."/>
            <person name="Li Y."/>
            <person name="Liew Y.J."/>
            <person name="Baumgarten S."/>
            <person name="Zoccola D."/>
            <person name="Flot J.-F."/>
            <person name="Tambutte S."/>
            <person name="Allemand D."/>
            <person name="Aranda M."/>
        </authorList>
    </citation>
    <scope>NUCLEOTIDE SEQUENCE [LARGE SCALE GENOMIC DNA]</scope>
</reference>
<evidence type="ECO:0000256" key="4">
    <source>
        <dbReference type="SAM" id="Coils"/>
    </source>
</evidence>
<dbReference type="OrthoDB" id="5974409at2759"/>
<evidence type="ECO:0000313" key="7">
    <source>
        <dbReference type="EMBL" id="PFX35021.1"/>
    </source>
</evidence>
<dbReference type="InterPro" id="IPR011990">
    <property type="entry name" value="TPR-like_helical_dom_sf"/>
</dbReference>
<accession>A0A2B4SYN4</accession>
<dbReference type="SUPFAM" id="SSF52540">
    <property type="entry name" value="P-loop containing nucleoside triphosphate hydrolases"/>
    <property type="match status" value="1"/>
</dbReference>
<dbReference type="SMART" id="SM00028">
    <property type="entry name" value="TPR"/>
    <property type="match status" value="9"/>
</dbReference>
<dbReference type="Pfam" id="PF13424">
    <property type="entry name" value="TPR_12"/>
    <property type="match status" value="3"/>
</dbReference>
<dbReference type="PROSITE" id="PS50005">
    <property type="entry name" value="TPR"/>
    <property type="match status" value="1"/>
</dbReference>
<evidence type="ECO:0000256" key="1">
    <source>
        <dbReference type="ARBA" id="ARBA00022737"/>
    </source>
</evidence>
<evidence type="ECO:0000259" key="6">
    <source>
        <dbReference type="SMART" id="SM00382"/>
    </source>
</evidence>
<evidence type="ECO:0000256" key="5">
    <source>
        <dbReference type="SAM" id="MobiDB-lite"/>
    </source>
</evidence>
<feature type="repeat" description="TPR" evidence="3">
    <location>
        <begin position="449"/>
        <end position="482"/>
    </location>
</feature>
<evidence type="ECO:0000256" key="3">
    <source>
        <dbReference type="PROSITE-ProRule" id="PRU00339"/>
    </source>
</evidence>
<evidence type="ECO:0000313" key="8">
    <source>
        <dbReference type="Proteomes" id="UP000225706"/>
    </source>
</evidence>